<keyword evidence="1" id="KW-0812">Transmembrane</keyword>
<comment type="caution">
    <text evidence="2">The sequence shown here is derived from an EMBL/GenBank/DDBJ whole genome shotgun (WGS) entry which is preliminary data.</text>
</comment>
<feature type="transmembrane region" description="Helical" evidence="1">
    <location>
        <begin position="59"/>
        <end position="78"/>
    </location>
</feature>
<evidence type="ECO:0000256" key="1">
    <source>
        <dbReference type="SAM" id="Phobius"/>
    </source>
</evidence>
<feature type="transmembrane region" description="Helical" evidence="1">
    <location>
        <begin position="84"/>
        <end position="102"/>
    </location>
</feature>
<reference evidence="2 3" key="1">
    <citation type="submission" date="2016-09" db="EMBL/GenBank/DDBJ databases">
        <title>Couchioplanes caeruleus draft genome sequence.</title>
        <authorList>
            <person name="Sheehan J."/>
            <person name="Caffrey P."/>
        </authorList>
    </citation>
    <scope>NUCLEOTIDE SEQUENCE [LARGE SCALE GENOMIC DNA]</scope>
    <source>
        <strain evidence="2 3">DSM 43634</strain>
    </source>
</reference>
<keyword evidence="1" id="KW-1133">Transmembrane helix</keyword>
<keyword evidence="1" id="KW-0472">Membrane</keyword>
<protein>
    <submittedName>
        <fullName evidence="2">Uncharacterized protein</fullName>
    </submittedName>
</protein>
<name>A0A1K0GXW4_9ACTN</name>
<feature type="transmembrane region" description="Helical" evidence="1">
    <location>
        <begin position="109"/>
        <end position="127"/>
    </location>
</feature>
<feature type="transmembrane region" description="Helical" evidence="1">
    <location>
        <begin position="32"/>
        <end position="52"/>
    </location>
</feature>
<dbReference type="EMBL" id="MEIA01000104">
    <property type="protein sequence ID" value="OJF14275.1"/>
    <property type="molecule type" value="Genomic_DNA"/>
</dbReference>
<gene>
    <name evidence="2" type="ORF">BG844_10605</name>
</gene>
<accession>A0A1K0GXW4</accession>
<sequence length="162" mass="16505">MDDRARWLHSIDNAALTQAYAVVSAVGHPHQLGIGLLSGVLGSGGAALLAAAGRISRAAWCRWFMLAVAVVLAVHSTALVGLDGGATTVCAFLFLAPPPLIAPHRAARSAVPVLGLFSSLILATAVLVGADSWWFVATHFGGALAAATVCAPQRVRFSAAAT</sequence>
<dbReference type="RefSeq" id="WP_071804944.1">
    <property type="nucleotide sequence ID" value="NZ_MEIA01000104.1"/>
</dbReference>
<evidence type="ECO:0000313" key="2">
    <source>
        <dbReference type="EMBL" id="OJF14275.1"/>
    </source>
</evidence>
<dbReference type="AlphaFoldDB" id="A0A1K0GXW4"/>
<dbReference type="Proteomes" id="UP000182486">
    <property type="component" value="Unassembled WGS sequence"/>
</dbReference>
<evidence type="ECO:0000313" key="3">
    <source>
        <dbReference type="Proteomes" id="UP000182486"/>
    </source>
</evidence>
<proteinExistence type="predicted"/>
<organism evidence="2 3">
    <name type="scientific">Couchioplanes caeruleus subsp. caeruleus</name>
    <dbReference type="NCBI Taxonomy" id="56427"/>
    <lineage>
        <taxon>Bacteria</taxon>
        <taxon>Bacillati</taxon>
        <taxon>Actinomycetota</taxon>
        <taxon>Actinomycetes</taxon>
        <taxon>Micromonosporales</taxon>
        <taxon>Micromonosporaceae</taxon>
        <taxon>Couchioplanes</taxon>
    </lineage>
</organism>
<keyword evidence="3" id="KW-1185">Reference proteome</keyword>